<keyword evidence="1" id="KW-0472">Membrane</keyword>
<keyword evidence="4" id="KW-1185">Reference proteome</keyword>
<feature type="domain" description="Fatty acid desaturase" evidence="2">
    <location>
        <begin position="78"/>
        <end position="305"/>
    </location>
</feature>
<dbReference type="GO" id="GO:0046513">
    <property type="term" value="P:ceramide biosynthetic process"/>
    <property type="evidence" value="ECO:0007669"/>
    <property type="project" value="TreeGrafter"/>
</dbReference>
<keyword evidence="1" id="KW-1133">Transmembrane helix</keyword>
<sequence length="327" mass="37435">MSQQRSYGLSHTDQRGGFIDLNEPDAQSVIMGASATYLPRETVRLVSKRSDLWGAWLTLHVWGVVFAAWAMAIFWTNPLTILLAILLVGSRQHGMAILMHDAAHGVLFKTKAINEFVGKWILGAPYGGDMLAYRHYHLKHHRYTQSDDDPDLPLSAKFPTTKASLRRKFIRDLTGQTFFRLRMISRSAQKEPGMDAFEKTSPWPSRITNLILFAVLAALGHWWVYPVLWVLPLMTWFLAVLRNRNIAEHALTTTDGNVLTQARTVHANWVARIFLAPYWVNYHVEHHAYMFVPCWQLPRLHRAMVDHHADMEMQPSYARVLKLASAG</sequence>
<dbReference type="CDD" id="cd03510">
    <property type="entry name" value="Rhizobitoxine-FADS-like"/>
    <property type="match status" value="1"/>
</dbReference>
<reference evidence="3" key="2">
    <citation type="submission" date="2020-09" db="EMBL/GenBank/DDBJ databases">
        <authorList>
            <person name="Sun Q."/>
            <person name="Kim S."/>
        </authorList>
    </citation>
    <scope>NUCLEOTIDE SEQUENCE</scope>
    <source>
        <strain evidence="3">KCTC 32513</strain>
    </source>
</reference>
<keyword evidence="1" id="KW-0812">Transmembrane</keyword>
<comment type="caution">
    <text evidence="3">The sequence shown here is derived from an EMBL/GenBank/DDBJ whole genome shotgun (WGS) entry which is preliminary data.</text>
</comment>
<organism evidence="3 4">
    <name type="scientific">Algimonas arctica</name>
    <dbReference type="NCBI Taxonomy" id="1479486"/>
    <lineage>
        <taxon>Bacteria</taxon>
        <taxon>Pseudomonadati</taxon>
        <taxon>Pseudomonadota</taxon>
        <taxon>Alphaproteobacteria</taxon>
        <taxon>Maricaulales</taxon>
        <taxon>Robiginitomaculaceae</taxon>
        <taxon>Algimonas</taxon>
    </lineage>
</organism>
<dbReference type="GO" id="GO:0042284">
    <property type="term" value="F:sphingolipid delta-4 desaturase activity"/>
    <property type="evidence" value="ECO:0007669"/>
    <property type="project" value="TreeGrafter"/>
</dbReference>
<dbReference type="PANTHER" id="PTHR12879">
    <property type="entry name" value="SPHINGOLIPID DELTA 4 DESATURASE/C-4 HYDROXYLASE PROTEIN DES2"/>
    <property type="match status" value="1"/>
</dbReference>
<dbReference type="PANTHER" id="PTHR12879:SF8">
    <property type="entry name" value="SPHINGOLIPID DELTA(4)-DESATURASE DES1"/>
    <property type="match status" value="1"/>
</dbReference>
<feature type="transmembrane region" description="Helical" evidence="1">
    <location>
        <begin position="61"/>
        <end position="89"/>
    </location>
</feature>
<feature type="transmembrane region" description="Helical" evidence="1">
    <location>
        <begin position="210"/>
        <end position="239"/>
    </location>
</feature>
<name>A0A8J3CPP0_9PROT</name>
<evidence type="ECO:0000313" key="3">
    <source>
        <dbReference type="EMBL" id="GHA82640.1"/>
    </source>
</evidence>
<gene>
    <name evidence="3" type="ORF">GCM10009069_02280</name>
</gene>
<evidence type="ECO:0000256" key="1">
    <source>
        <dbReference type="SAM" id="Phobius"/>
    </source>
</evidence>
<evidence type="ECO:0000259" key="2">
    <source>
        <dbReference type="Pfam" id="PF00487"/>
    </source>
</evidence>
<dbReference type="Pfam" id="PF00487">
    <property type="entry name" value="FA_desaturase"/>
    <property type="match status" value="1"/>
</dbReference>
<accession>A0A8J3CPP0</accession>
<dbReference type="RefSeq" id="WP_189494495.1">
    <property type="nucleotide sequence ID" value="NZ_BMZH01000001.1"/>
</dbReference>
<dbReference type="InterPro" id="IPR005804">
    <property type="entry name" value="FA_desaturase_dom"/>
</dbReference>
<dbReference type="AlphaFoldDB" id="A0A8J3CPP0"/>
<dbReference type="GO" id="GO:0016020">
    <property type="term" value="C:membrane"/>
    <property type="evidence" value="ECO:0007669"/>
    <property type="project" value="GOC"/>
</dbReference>
<reference evidence="3" key="1">
    <citation type="journal article" date="2014" name="Int. J. Syst. Evol. Microbiol.">
        <title>Complete genome sequence of Corynebacterium casei LMG S-19264T (=DSM 44701T), isolated from a smear-ripened cheese.</title>
        <authorList>
            <consortium name="US DOE Joint Genome Institute (JGI-PGF)"/>
            <person name="Walter F."/>
            <person name="Albersmeier A."/>
            <person name="Kalinowski J."/>
            <person name="Ruckert C."/>
        </authorList>
    </citation>
    <scope>NUCLEOTIDE SEQUENCE</scope>
    <source>
        <strain evidence="3">KCTC 32513</strain>
    </source>
</reference>
<dbReference type="Proteomes" id="UP000634004">
    <property type="component" value="Unassembled WGS sequence"/>
</dbReference>
<protein>
    <submittedName>
        <fullName evidence="3">Fatty acid desaturase</fullName>
    </submittedName>
</protein>
<dbReference type="EMBL" id="BMZH01000001">
    <property type="protein sequence ID" value="GHA82640.1"/>
    <property type="molecule type" value="Genomic_DNA"/>
</dbReference>
<proteinExistence type="predicted"/>
<evidence type="ECO:0000313" key="4">
    <source>
        <dbReference type="Proteomes" id="UP000634004"/>
    </source>
</evidence>